<sequence length="367" mass="41052">MGSIQSDSLTVPSYLSASHDLQREARLPNSKEEARYPRGPSFLVSTCVLNSSYFSPHPHIASTAPDYDPKPIYTSSARLEVSSQQAYCSHTRKDNMQTENSHLFGDLDPSFQPLWMADRPAWGSKLPNAFQVFKESFPTNTATEELVERTFQKTLLVKAVWDDRQTLFETNGLNAHYPIHRNTADLLLDSGLQVRAWLKEETVDRMIGVGEDGKVGDDQVAPAIAALSTFAGCRLYVAAGVPRSLVTEFQHRRHFVPLTPLHERYLDFPLLQSSFQTFIGALLRSQHALLVSMRRPPQATVGAVISHTPSEPVAVQQAVGRGRSGKINKLTIDWDVGVDVDKVSKERIWHERADYGSRRGRKGGRRT</sequence>
<name>A0A3N4IEG0_ASCIM</name>
<reference evidence="1 2" key="1">
    <citation type="journal article" date="2018" name="Nat. Ecol. Evol.">
        <title>Pezizomycetes genomes reveal the molecular basis of ectomycorrhizal truffle lifestyle.</title>
        <authorList>
            <person name="Murat C."/>
            <person name="Payen T."/>
            <person name="Noel B."/>
            <person name="Kuo A."/>
            <person name="Morin E."/>
            <person name="Chen J."/>
            <person name="Kohler A."/>
            <person name="Krizsan K."/>
            <person name="Balestrini R."/>
            <person name="Da Silva C."/>
            <person name="Montanini B."/>
            <person name="Hainaut M."/>
            <person name="Levati E."/>
            <person name="Barry K.W."/>
            <person name="Belfiori B."/>
            <person name="Cichocki N."/>
            <person name="Clum A."/>
            <person name="Dockter R.B."/>
            <person name="Fauchery L."/>
            <person name="Guy J."/>
            <person name="Iotti M."/>
            <person name="Le Tacon F."/>
            <person name="Lindquist E.A."/>
            <person name="Lipzen A."/>
            <person name="Malagnac F."/>
            <person name="Mello A."/>
            <person name="Molinier V."/>
            <person name="Miyauchi S."/>
            <person name="Poulain J."/>
            <person name="Riccioni C."/>
            <person name="Rubini A."/>
            <person name="Sitrit Y."/>
            <person name="Splivallo R."/>
            <person name="Traeger S."/>
            <person name="Wang M."/>
            <person name="Zifcakova L."/>
            <person name="Wipf D."/>
            <person name="Zambonelli A."/>
            <person name="Paolocci F."/>
            <person name="Nowrousian M."/>
            <person name="Ottonello S."/>
            <person name="Baldrian P."/>
            <person name="Spatafora J.W."/>
            <person name="Henrissat B."/>
            <person name="Nagy L.G."/>
            <person name="Aury J.M."/>
            <person name="Wincker P."/>
            <person name="Grigoriev I.V."/>
            <person name="Bonfante P."/>
            <person name="Martin F.M."/>
        </authorList>
    </citation>
    <scope>NUCLEOTIDE SEQUENCE [LARGE SCALE GENOMIC DNA]</scope>
    <source>
        <strain evidence="1 2">RN42</strain>
    </source>
</reference>
<gene>
    <name evidence="1" type="ORF">BJ508DRAFT_323447</name>
</gene>
<accession>A0A3N4IEG0</accession>
<dbReference type="Proteomes" id="UP000275078">
    <property type="component" value="Unassembled WGS sequence"/>
</dbReference>
<evidence type="ECO:0000313" key="2">
    <source>
        <dbReference type="Proteomes" id="UP000275078"/>
    </source>
</evidence>
<proteinExistence type="predicted"/>
<evidence type="ECO:0000313" key="1">
    <source>
        <dbReference type="EMBL" id="RPA84533.1"/>
    </source>
</evidence>
<protein>
    <submittedName>
        <fullName evidence="1">Uncharacterized protein</fullName>
    </submittedName>
</protein>
<keyword evidence="2" id="KW-1185">Reference proteome</keyword>
<dbReference type="AlphaFoldDB" id="A0A3N4IEG0"/>
<organism evidence="1 2">
    <name type="scientific">Ascobolus immersus RN42</name>
    <dbReference type="NCBI Taxonomy" id="1160509"/>
    <lineage>
        <taxon>Eukaryota</taxon>
        <taxon>Fungi</taxon>
        <taxon>Dikarya</taxon>
        <taxon>Ascomycota</taxon>
        <taxon>Pezizomycotina</taxon>
        <taxon>Pezizomycetes</taxon>
        <taxon>Pezizales</taxon>
        <taxon>Ascobolaceae</taxon>
        <taxon>Ascobolus</taxon>
    </lineage>
</organism>
<dbReference type="EMBL" id="ML119658">
    <property type="protein sequence ID" value="RPA84533.1"/>
    <property type="molecule type" value="Genomic_DNA"/>
</dbReference>